<keyword evidence="3" id="KW-1185">Reference proteome</keyword>
<evidence type="ECO:0000313" key="3">
    <source>
        <dbReference type="Proteomes" id="UP000005845"/>
    </source>
</evidence>
<name>H5U1C8_9ACTN</name>
<feature type="region of interest" description="Disordered" evidence="1">
    <location>
        <begin position="16"/>
        <end position="64"/>
    </location>
</feature>
<evidence type="ECO:0000313" key="2">
    <source>
        <dbReference type="EMBL" id="GAB39536.1"/>
    </source>
</evidence>
<evidence type="ECO:0000256" key="1">
    <source>
        <dbReference type="SAM" id="MobiDB-lite"/>
    </source>
</evidence>
<dbReference type="AlphaFoldDB" id="H5U1C8"/>
<sequence>MILLATIAALAGVTACGGNDTSSDSPTQSPSFSVVSSSASSPEAPPSTEGANPSPSVKPESAAAPTIVGCQEGYDPIQTRWSDGTVTGYSEYCQGVRDQFVANEVNPESGPKQPVCESGLPCGITEDDGVVCDDSGCDAE</sequence>
<protein>
    <submittedName>
        <fullName evidence="2">Uncharacterized protein</fullName>
    </submittedName>
</protein>
<organism evidence="2 3">
    <name type="scientific">Gordonia sputi NBRC 100414</name>
    <dbReference type="NCBI Taxonomy" id="1089453"/>
    <lineage>
        <taxon>Bacteria</taxon>
        <taxon>Bacillati</taxon>
        <taxon>Actinomycetota</taxon>
        <taxon>Actinomycetes</taxon>
        <taxon>Mycobacteriales</taxon>
        <taxon>Gordoniaceae</taxon>
        <taxon>Gordonia</taxon>
    </lineage>
</organism>
<accession>H5U1C8</accession>
<dbReference type="Proteomes" id="UP000005845">
    <property type="component" value="Unassembled WGS sequence"/>
</dbReference>
<gene>
    <name evidence="2" type="ORF">GOSPT_070_00240</name>
</gene>
<comment type="caution">
    <text evidence="2">The sequence shown here is derived from an EMBL/GenBank/DDBJ whole genome shotgun (WGS) entry which is preliminary data.</text>
</comment>
<dbReference type="EMBL" id="BAFC01000070">
    <property type="protein sequence ID" value="GAB39536.1"/>
    <property type="molecule type" value="Genomic_DNA"/>
</dbReference>
<feature type="compositionally biased region" description="Low complexity" evidence="1">
    <location>
        <begin position="20"/>
        <end position="49"/>
    </location>
</feature>
<proteinExistence type="predicted"/>
<reference evidence="2 3" key="1">
    <citation type="submission" date="2012-02" db="EMBL/GenBank/DDBJ databases">
        <title>Whole genome shotgun sequence of Gordonia sputi NBRC 100414.</title>
        <authorList>
            <person name="Yoshida I."/>
            <person name="Hosoyama A."/>
            <person name="Tsuchikane K."/>
            <person name="Katsumata H."/>
            <person name="Yamazaki S."/>
            <person name="Fujita N."/>
        </authorList>
    </citation>
    <scope>NUCLEOTIDE SEQUENCE [LARGE SCALE GENOMIC DNA]</scope>
    <source>
        <strain evidence="2 3">NBRC 100414</strain>
    </source>
</reference>